<evidence type="ECO:0000256" key="1">
    <source>
        <dbReference type="ARBA" id="ARBA00004651"/>
    </source>
</evidence>
<dbReference type="InterPro" id="IPR052159">
    <property type="entry name" value="Competence_DNA_uptake"/>
</dbReference>
<gene>
    <name evidence="8" type="ORF">IAB67_06410</name>
</gene>
<evidence type="ECO:0000313" key="8">
    <source>
        <dbReference type="EMBL" id="HIU43911.1"/>
    </source>
</evidence>
<evidence type="ECO:0000256" key="2">
    <source>
        <dbReference type="ARBA" id="ARBA00022475"/>
    </source>
</evidence>
<reference evidence="8" key="2">
    <citation type="journal article" date="2021" name="PeerJ">
        <title>Extensive microbial diversity within the chicken gut microbiome revealed by metagenomics and culture.</title>
        <authorList>
            <person name="Gilroy R."/>
            <person name="Ravi A."/>
            <person name="Getino M."/>
            <person name="Pursley I."/>
            <person name="Horton D.L."/>
            <person name="Alikhan N.F."/>
            <person name="Baker D."/>
            <person name="Gharbi K."/>
            <person name="Hall N."/>
            <person name="Watson M."/>
            <person name="Adriaenssens E.M."/>
            <person name="Foster-Nyarko E."/>
            <person name="Jarju S."/>
            <person name="Secka A."/>
            <person name="Antonio M."/>
            <person name="Oren A."/>
            <person name="Chaudhuri R.R."/>
            <person name="La Ragione R."/>
            <person name="Hildebrand F."/>
            <person name="Pallen M.J."/>
        </authorList>
    </citation>
    <scope>NUCLEOTIDE SEQUENCE</scope>
    <source>
        <strain evidence="8">CHK191-8634</strain>
    </source>
</reference>
<evidence type="ECO:0000256" key="6">
    <source>
        <dbReference type="SAM" id="Phobius"/>
    </source>
</evidence>
<dbReference type="EMBL" id="DVMR01000051">
    <property type="protein sequence ID" value="HIU43911.1"/>
    <property type="molecule type" value="Genomic_DNA"/>
</dbReference>
<feature type="transmembrane region" description="Helical" evidence="6">
    <location>
        <begin position="331"/>
        <end position="352"/>
    </location>
</feature>
<feature type="transmembrane region" description="Helical" evidence="6">
    <location>
        <begin position="16"/>
        <end position="36"/>
    </location>
</feature>
<name>A0A9D1IWB8_9CLOT</name>
<dbReference type="AlphaFoldDB" id="A0A9D1IWB8"/>
<dbReference type="Pfam" id="PF03772">
    <property type="entry name" value="Competence"/>
    <property type="match status" value="1"/>
</dbReference>
<dbReference type="Proteomes" id="UP000824073">
    <property type="component" value="Unassembled WGS sequence"/>
</dbReference>
<dbReference type="InterPro" id="IPR004477">
    <property type="entry name" value="ComEC_N"/>
</dbReference>
<feature type="transmembrane region" description="Helical" evidence="6">
    <location>
        <begin position="283"/>
        <end position="300"/>
    </location>
</feature>
<keyword evidence="2" id="KW-1003">Cell membrane</keyword>
<feature type="transmembrane region" description="Helical" evidence="6">
    <location>
        <begin position="401"/>
        <end position="424"/>
    </location>
</feature>
<feature type="transmembrane region" description="Helical" evidence="6">
    <location>
        <begin position="364"/>
        <end position="389"/>
    </location>
</feature>
<protein>
    <submittedName>
        <fullName evidence="8">ComEC/Rec2 family competence protein</fullName>
    </submittedName>
</protein>
<feature type="domain" description="ComEC/Rec2-related protein" evidence="7">
    <location>
        <begin position="215"/>
        <end position="479"/>
    </location>
</feature>
<dbReference type="PANTHER" id="PTHR30619">
    <property type="entry name" value="DNA INTERNALIZATION/COMPETENCE PROTEIN COMEC/REC2"/>
    <property type="match status" value="1"/>
</dbReference>
<dbReference type="PANTHER" id="PTHR30619:SF1">
    <property type="entry name" value="RECOMBINATION PROTEIN 2"/>
    <property type="match status" value="1"/>
</dbReference>
<feature type="transmembrane region" description="Helical" evidence="6">
    <location>
        <begin position="462"/>
        <end position="480"/>
    </location>
</feature>
<keyword evidence="3 6" id="KW-0812">Transmembrane</keyword>
<reference evidence="8" key="1">
    <citation type="submission" date="2020-10" db="EMBL/GenBank/DDBJ databases">
        <authorList>
            <person name="Gilroy R."/>
        </authorList>
    </citation>
    <scope>NUCLEOTIDE SEQUENCE</scope>
    <source>
        <strain evidence="8">CHK191-8634</strain>
    </source>
</reference>
<dbReference type="GO" id="GO:0005886">
    <property type="term" value="C:plasma membrane"/>
    <property type="evidence" value="ECO:0007669"/>
    <property type="project" value="UniProtKB-SubCell"/>
</dbReference>
<evidence type="ECO:0000256" key="5">
    <source>
        <dbReference type="ARBA" id="ARBA00023136"/>
    </source>
</evidence>
<evidence type="ECO:0000256" key="4">
    <source>
        <dbReference type="ARBA" id="ARBA00022989"/>
    </source>
</evidence>
<feature type="transmembrane region" description="Helical" evidence="6">
    <location>
        <begin position="431"/>
        <end position="450"/>
    </location>
</feature>
<dbReference type="NCBIfam" id="TIGR00360">
    <property type="entry name" value="ComEC_N-term"/>
    <property type="match status" value="1"/>
</dbReference>
<proteinExistence type="predicted"/>
<feature type="transmembrane region" description="Helical" evidence="6">
    <location>
        <begin position="67"/>
        <end position="84"/>
    </location>
</feature>
<feature type="transmembrane region" description="Helical" evidence="6">
    <location>
        <begin position="42"/>
        <end position="60"/>
    </location>
</feature>
<organism evidence="8 9">
    <name type="scientific">Candidatus Ventrousia excrementavium</name>
    <dbReference type="NCBI Taxonomy" id="2840961"/>
    <lineage>
        <taxon>Bacteria</taxon>
        <taxon>Bacillati</taxon>
        <taxon>Bacillota</taxon>
        <taxon>Clostridia</taxon>
        <taxon>Eubacteriales</taxon>
        <taxon>Clostridiaceae</taxon>
        <taxon>Clostridiaceae incertae sedis</taxon>
        <taxon>Candidatus Ventrousia</taxon>
    </lineage>
</organism>
<comment type="subcellular location">
    <subcellularLocation>
        <location evidence="1">Cell membrane</location>
        <topology evidence="1">Multi-pass membrane protein</topology>
    </subcellularLocation>
</comment>
<comment type="caution">
    <text evidence="8">The sequence shown here is derived from an EMBL/GenBank/DDBJ whole genome shotgun (WGS) entry which is preliminary data.</text>
</comment>
<feature type="transmembrane region" description="Helical" evidence="6">
    <location>
        <begin position="235"/>
        <end position="255"/>
    </location>
</feature>
<keyword evidence="4 6" id="KW-1133">Transmembrane helix</keyword>
<feature type="transmembrane region" description="Helical" evidence="6">
    <location>
        <begin position="487"/>
        <end position="505"/>
    </location>
</feature>
<evidence type="ECO:0000259" key="7">
    <source>
        <dbReference type="Pfam" id="PF03772"/>
    </source>
</evidence>
<accession>A0A9D1IWB8</accession>
<keyword evidence="5 6" id="KW-0472">Membrane</keyword>
<feature type="transmembrane region" description="Helical" evidence="6">
    <location>
        <begin position="262"/>
        <end position="277"/>
    </location>
</feature>
<evidence type="ECO:0000313" key="9">
    <source>
        <dbReference type="Proteomes" id="UP000824073"/>
    </source>
</evidence>
<evidence type="ECO:0000256" key="3">
    <source>
        <dbReference type="ARBA" id="ARBA00022692"/>
    </source>
</evidence>
<sequence length="725" mass="76573">MTGQKRQIAAGQPRRLLCFSAAFCAVCAVFALVYSGGWPRPLLWVLAAALLPGLALGIWLRRRALTWIAGLTCGLAWVLGFWYISLRPAESWQEQGGELTVELTARAAGYATYGTAEGNLLTLNGRPAHGRIFVYLTDGSPELAPGSRITFVGVVRPSDRLADGLLWSARQTGPLTVDTSSPPSWRARFAQWSDVVGQRIDSLLGGDEGALLKALICGDTGSMSRELRSALSVSGLSHIAAVSGMHLSLLVGFACALLGKRWGSAAAVPLIILYAGFTGMSPSIMRAAVMSLMAAAAFFLRRESDSLTSLFAALLVLAALNPFSLLSPSLLLSFSATLGILLFAPALVAAFPSPPKHRMLKKPVGYLISCTAVSLAATACVTPVTMLFFSRVSVLSVLSGLLVLWAVTLAMALGIVMLLLSLVWMPGAAFFAQWLVWPVMRYITGMTHLFGDNPALTAASDSPYLLVILAAALALLIALRKKRPLRGLLPLTGGLLVLCVVFSGAERMVLTRTSIVSTDGAAVLLIDSGGRSYAVNCGLGAAGRNARIVEEHLYRWGRGGVDTLLVTSPAVRAGGGLGVFCNEIDVGQSLAPAGSRAARWSDSVYSEGGSLQWGSARVELIPLGGTSCAVRVLLPHLTLLDLTQAAAIDYVTYEDGELLTGDIAVVTQGFLADSPAAERLLHAAGCRAVLCADSSYLPIQDDVRAGVGIYSLSRRESVELTTLNW</sequence>
<feature type="transmembrane region" description="Helical" evidence="6">
    <location>
        <begin position="307"/>
        <end position="325"/>
    </location>
</feature>